<comment type="caution">
    <text evidence="2">The sequence shown here is derived from an EMBL/GenBank/DDBJ whole genome shotgun (WGS) entry which is preliminary data.</text>
</comment>
<evidence type="ECO:0000256" key="1">
    <source>
        <dbReference type="SAM" id="SignalP"/>
    </source>
</evidence>
<keyword evidence="3" id="KW-1185">Reference proteome</keyword>
<proteinExistence type="predicted"/>
<name>A0A5D8Z2J3_9GAMM</name>
<organism evidence="2 3">
    <name type="scientific">Cognatilysobacter lacus</name>
    <dbReference type="NCBI Taxonomy" id="1643323"/>
    <lineage>
        <taxon>Bacteria</taxon>
        <taxon>Pseudomonadati</taxon>
        <taxon>Pseudomonadota</taxon>
        <taxon>Gammaproteobacteria</taxon>
        <taxon>Lysobacterales</taxon>
        <taxon>Lysobacteraceae</taxon>
        <taxon>Cognatilysobacter</taxon>
    </lineage>
</organism>
<gene>
    <name evidence="2" type="ORF">FW784_09230</name>
</gene>
<sequence>MNKDRSMHKCCLMIRFLFVVALLAPFATLASSVSQYCFQGACYPTLPAAESSLRASSSNAARMTRGGIAINDAHTAPISYSVPPIEPARVQKAVYSMPNEDNLRGLCHGANPMLDYMCDTEREAVDAWLSTNPFASSSSTIDPNYWFASDYLPRATWIRDYLADANGIQYAIVHFAGMYGGGRSTEPYPTQPARLAVFNDYSAGLGHTYIYYSVQKMVTFNCPAGYHVKRVIPDSYLVAESQLASVKFCESSESAAIVAFSSSDTPPSATSGECSAKAATLGPCKCESRVGADIGLIEAAPTRTRTDAHSTLRVGDLGLAQLTRPLELSRRRGGGAGNIEWLQRRRSGS</sequence>
<accession>A0A5D8Z2J3</accession>
<dbReference type="EMBL" id="VTRV01000093">
    <property type="protein sequence ID" value="TZF88949.1"/>
    <property type="molecule type" value="Genomic_DNA"/>
</dbReference>
<reference evidence="2 3" key="1">
    <citation type="submission" date="2019-08" db="EMBL/GenBank/DDBJ databases">
        <title>Draft genome sequence of Lysobacter sp. UKS-15.</title>
        <authorList>
            <person name="Im W.-T."/>
        </authorList>
    </citation>
    <scope>NUCLEOTIDE SEQUENCE [LARGE SCALE GENOMIC DNA]</scope>
    <source>
        <strain evidence="2 3">UKS-15</strain>
    </source>
</reference>
<feature type="signal peptide" evidence="1">
    <location>
        <begin position="1"/>
        <end position="30"/>
    </location>
</feature>
<evidence type="ECO:0000313" key="3">
    <source>
        <dbReference type="Proteomes" id="UP000323164"/>
    </source>
</evidence>
<protein>
    <submittedName>
        <fullName evidence="2">Uncharacterized protein</fullName>
    </submittedName>
</protein>
<feature type="chain" id="PRO_5022985553" evidence="1">
    <location>
        <begin position="31"/>
        <end position="349"/>
    </location>
</feature>
<dbReference type="RefSeq" id="WP_149353056.1">
    <property type="nucleotide sequence ID" value="NZ_VTRV01000093.1"/>
</dbReference>
<evidence type="ECO:0000313" key="2">
    <source>
        <dbReference type="EMBL" id="TZF88949.1"/>
    </source>
</evidence>
<dbReference type="Proteomes" id="UP000323164">
    <property type="component" value="Unassembled WGS sequence"/>
</dbReference>
<dbReference type="AlphaFoldDB" id="A0A5D8Z2J3"/>
<keyword evidence="1" id="KW-0732">Signal</keyword>